<sequence length="521" mass="54316">MMEALAQPFALLPEYLGGHLRLSLGAMACGLLIALPLGVLAARNRVISGPALAVAGVFQTIPALALLALMVPLLGGRIGFLPAFTALTLYAVLPVLRNTIVGLQGVDPVVREAARGVGMTRLQSLLRVELPLALPTMMAGVRTASVWVIGAATLATPVGAASLGNYIFSGLQTRNWTLVVFGCVAAALSALVIDGLLKLMESAAARRKAGRALVAGAGLAMIAALALVPAGVLAGPSGANGARADRGVHAGGFGEQPVTVGAKAFTEQYILAGLFEEVLGDAGAQVRRRDNLGSTVAFDALISGEIDVYVDYSGTLWATIMQREDMPGRHVMLAEITSWMWTRHRVLVLGALGFENAYGIAVSQAAAERHGLASVGDLARIDGLSIGADSEFFARAEWTGLRDTYGLGSARTRSMDSTFMYGAVRDGEVDAITAYTTDGRISAFDLVILDDPAGILPPYDALVLISPSAAGRPAIAQALAPLLNAIDADAMREANGVVDLERRSVGEAVERLRARLERSSP</sequence>
<keyword evidence="2 8" id="KW-0813">Transport</keyword>
<keyword evidence="11" id="KW-1185">Reference proteome</keyword>
<dbReference type="Gene3D" id="3.40.190.10">
    <property type="entry name" value="Periplasmic binding protein-like II"/>
    <property type="match status" value="1"/>
</dbReference>
<accession>A0ABV9NBD7</accession>
<evidence type="ECO:0000259" key="9">
    <source>
        <dbReference type="PROSITE" id="PS50928"/>
    </source>
</evidence>
<evidence type="ECO:0000256" key="7">
    <source>
        <dbReference type="ARBA" id="ARBA00035652"/>
    </source>
</evidence>
<dbReference type="EMBL" id="JBHSGQ010000002">
    <property type="protein sequence ID" value="MFC4724829.1"/>
    <property type="molecule type" value="Genomic_DNA"/>
</dbReference>
<dbReference type="CDD" id="cd06261">
    <property type="entry name" value="TM_PBP2"/>
    <property type="match status" value="1"/>
</dbReference>
<dbReference type="RefSeq" id="WP_371394010.1">
    <property type="nucleotide sequence ID" value="NZ_CP163421.1"/>
</dbReference>
<dbReference type="SUPFAM" id="SSF161098">
    <property type="entry name" value="MetI-like"/>
    <property type="match status" value="1"/>
</dbReference>
<comment type="similarity">
    <text evidence="6">In the C-terminal section; belongs to the OsmX family.</text>
</comment>
<dbReference type="InterPro" id="IPR007210">
    <property type="entry name" value="ABC_Gly_betaine_transp_sub-bd"/>
</dbReference>
<dbReference type="InterPro" id="IPR000515">
    <property type="entry name" value="MetI-like"/>
</dbReference>
<comment type="caution">
    <text evidence="10">The sequence shown here is derived from an EMBL/GenBank/DDBJ whole genome shotgun (WGS) entry which is preliminary data.</text>
</comment>
<proteinExistence type="inferred from homology"/>
<feature type="transmembrane region" description="Helical" evidence="8">
    <location>
        <begin position="52"/>
        <end position="72"/>
    </location>
</feature>
<feature type="transmembrane region" description="Helical" evidence="8">
    <location>
        <begin position="20"/>
        <end position="40"/>
    </location>
</feature>
<feature type="domain" description="ABC transmembrane type-1" evidence="9">
    <location>
        <begin position="16"/>
        <end position="197"/>
    </location>
</feature>
<reference evidence="11" key="1">
    <citation type="journal article" date="2019" name="Int. J. Syst. Evol. Microbiol.">
        <title>The Global Catalogue of Microorganisms (GCM) 10K type strain sequencing project: providing services to taxonomists for standard genome sequencing and annotation.</title>
        <authorList>
            <consortium name="The Broad Institute Genomics Platform"/>
            <consortium name="The Broad Institute Genome Sequencing Center for Infectious Disease"/>
            <person name="Wu L."/>
            <person name="Ma J."/>
        </authorList>
    </citation>
    <scope>NUCLEOTIDE SEQUENCE [LARGE SCALE GENOMIC DNA]</scope>
    <source>
        <strain evidence="11">CCUG 62981</strain>
    </source>
</reference>
<evidence type="ECO:0000256" key="1">
    <source>
        <dbReference type="ARBA" id="ARBA00004651"/>
    </source>
</evidence>
<feature type="transmembrane region" description="Helical" evidence="8">
    <location>
        <begin position="78"/>
        <end position="96"/>
    </location>
</feature>
<dbReference type="InterPro" id="IPR051204">
    <property type="entry name" value="ABC_transp_perm/SBD"/>
</dbReference>
<evidence type="ECO:0000256" key="6">
    <source>
        <dbReference type="ARBA" id="ARBA00035642"/>
    </source>
</evidence>
<feature type="transmembrane region" description="Helical" evidence="8">
    <location>
        <begin position="176"/>
        <end position="197"/>
    </location>
</feature>
<evidence type="ECO:0000256" key="2">
    <source>
        <dbReference type="ARBA" id="ARBA00022448"/>
    </source>
</evidence>
<evidence type="ECO:0000256" key="3">
    <source>
        <dbReference type="ARBA" id="ARBA00022692"/>
    </source>
</evidence>
<dbReference type="Pfam" id="PF00528">
    <property type="entry name" value="BPD_transp_1"/>
    <property type="match status" value="1"/>
</dbReference>
<gene>
    <name evidence="10" type="ORF">ACFPB0_05955</name>
</gene>
<dbReference type="Pfam" id="PF04069">
    <property type="entry name" value="OpuAC"/>
    <property type="match status" value="1"/>
</dbReference>
<evidence type="ECO:0000313" key="11">
    <source>
        <dbReference type="Proteomes" id="UP001596024"/>
    </source>
</evidence>
<dbReference type="InterPro" id="IPR035906">
    <property type="entry name" value="MetI-like_sf"/>
</dbReference>
<keyword evidence="5 8" id="KW-0472">Membrane</keyword>
<evidence type="ECO:0000256" key="8">
    <source>
        <dbReference type="RuleBase" id="RU363032"/>
    </source>
</evidence>
<keyword evidence="4 8" id="KW-1133">Transmembrane helix</keyword>
<evidence type="ECO:0000313" key="10">
    <source>
        <dbReference type="EMBL" id="MFC4724829.1"/>
    </source>
</evidence>
<comment type="similarity">
    <text evidence="8">Belongs to the binding-protein-dependent transport system permease family.</text>
</comment>
<feature type="transmembrane region" description="Helical" evidence="8">
    <location>
        <begin position="144"/>
        <end position="164"/>
    </location>
</feature>
<name>A0ABV9NBD7_9PROT</name>
<dbReference type="SUPFAM" id="SSF53850">
    <property type="entry name" value="Periplasmic binding protein-like II"/>
    <property type="match status" value="1"/>
</dbReference>
<feature type="transmembrane region" description="Helical" evidence="8">
    <location>
        <begin position="209"/>
        <end position="234"/>
    </location>
</feature>
<dbReference type="Gene3D" id="1.10.3720.10">
    <property type="entry name" value="MetI-like"/>
    <property type="match status" value="1"/>
</dbReference>
<evidence type="ECO:0000256" key="5">
    <source>
        <dbReference type="ARBA" id="ARBA00023136"/>
    </source>
</evidence>
<protein>
    <submittedName>
        <fullName evidence="10">ABC transporter permease/substrate-binding protein</fullName>
    </submittedName>
</protein>
<organism evidence="10 11">
    <name type="scientific">Glycocaulis abyssi</name>
    <dbReference type="NCBI Taxonomy" id="1433403"/>
    <lineage>
        <taxon>Bacteria</taxon>
        <taxon>Pseudomonadati</taxon>
        <taxon>Pseudomonadota</taxon>
        <taxon>Alphaproteobacteria</taxon>
        <taxon>Maricaulales</taxon>
        <taxon>Maricaulaceae</taxon>
        <taxon>Glycocaulis</taxon>
    </lineage>
</organism>
<dbReference type="Gene3D" id="3.40.190.120">
    <property type="entry name" value="Osmoprotection protein (prox), domain 2"/>
    <property type="match status" value="1"/>
</dbReference>
<dbReference type="Proteomes" id="UP001596024">
    <property type="component" value="Unassembled WGS sequence"/>
</dbReference>
<dbReference type="PROSITE" id="PS50928">
    <property type="entry name" value="ABC_TM1"/>
    <property type="match status" value="1"/>
</dbReference>
<evidence type="ECO:0000256" key="4">
    <source>
        <dbReference type="ARBA" id="ARBA00022989"/>
    </source>
</evidence>
<comment type="similarity">
    <text evidence="7">In the N-terminal section; belongs to the binding-protein-dependent transport system permease family.</text>
</comment>
<keyword evidence="3 8" id="KW-0812">Transmembrane</keyword>
<dbReference type="PANTHER" id="PTHR30177:SF4">
    <property type="entry name" value="OSMOPROTECTANT IMPORT PERMEASE PROTEIN OSMW"/>
    <property type="match status" value="1"/>
</dbReference>
<dbReference type="PANTHER" id="PTHR30177">
    <property type="entry name" value="GLYCINE BETAINE/L-PROLINE TRANSPORT SYSTEM PERMEASE PROTEIN PROW"/>
    <property type="match status" value="1"/>
</dbReference>
<comment type="subcellular location">
    <subcellularLocation>
        <location evidence="1 8">Cell membrane</location>
        <topology evidence="1 8">Multi-pass membrane protein</topology>
    </subcellularLocation>
</comment>